<evidence type="ECO:0000313" key="2">
    <source>
        <dbReference type="Proteomes" id="UP000223968"/>
    </source>
</evidence>
<dbReference type="OrthoDB" id="3440400at2759"/>
<sequence>MALLFSHAQASPQGGDTCLKVCWPEKHECAGGMFPKNVGTEEKPCWTCCQ</sequence>
<proteinExistence type="predicted"/>
<comment type="caution">
    <text evidence="1">The sequence shown here is derived from an EMBL/GenBank/DDBJ whole genome shotgun (WGS) entry which is preliminary data.</text>
</comment>
<evidence type="ECO:0000313" key="1">
    <source>
        <dbReference type="EMBL" id="PGH11634.1"/>
    </source>
</evidence>
<keyword evidence="2" id="KW-1185">Reference proteome</keyword>
<gene>
    <name evidence="1" type="ORF">AJ79_04774</name>
</gene>
<protein>
    <submittedName>
        <fullName evidence="1">Uncharacterized protein</fullName>
    </submittedName>
</protein>
<dbReference type="Proteomes" id="UP000223968">
    <property type="component" value="Unassembled WGS sequence"/>
</dbReference>
<organism evidence="1 2">
    <name type="scientific">Helicocarpus griseus UAMH5409</name>
    <dbReference type="NCBI Taxonomy" id="1447875"/>
    <lineage>
        <taxon>Eukaryota</taxon>
        <taxon>Fungi</taxon>
        <taxon>Dikarya</taxon>
        <taxon>Ascomycota</taxon>
        <taxon>Pezizomycotina</taxon>
        <taxon>Eurotiomycetes</taxon>
        <taxon>Eurotiomycetidae</taxon>
        <taxon>Onygenales</taxon>
        <taxon>Ajellomycetaceae</taxon>
        <taxon>Helicocarpus</taxon>
    </lineage>
</organism>
<accession>A0A2B7XIS8</accession>
<name>A0A2B7XIS8_9EURO</name>
<dbReference type="EMBL" id="PDNB01000070">
    <property type="protein sequence ID" value="PGH11634.1"/>
    <property type="molecule type" value="Genomic_DNA"/>
</dbReference>
<dbReference type="AlphaFoldDB" id="A0A2B7XIS8"/>
<reference evidence="1 2" key="1">
    <citation type="submission" date="2017-10" db="EMBL/GenBank/DDBJ databases">
        <title>Comparative genomics in systemic dimorphic fungi from Ajellomycetaceae.</title>
        <authorList>
            <person name="Munoz J.F."/>
            <person name="Mcewen J.G."/>
            <person name="Clay O.K."/>
            <person name="Cuomo C.A."/>
        </authorList>
    </citation>
    <scope>NUCLEOTIDE SEQUENCE [LARGE SCALE GENOMIC DNA]</scope>
    <source>
        <strain evidence="1 2">UAMH5409</strain>
    </source>
</reference>